<gene>
    <name evidence="2" type="ORF">ACJMK2_041267</name>
</gene>
<feature type="region of interest" description="Disordered" evidence="1">
    <location>
        <begin position="274"/>
        <end position="304"/>
    </location>
</feature>
<feature type="compositionally biased region" description="Polar residues" evidence="1">
    <location>
        <begin position="402"/>
        <end position="415"/>
    </location>
</feature>
<feature type="compositionally biased region" description="Polar residues" evidence="1">
    <location>
        <begin position="543"/>
        <end position="560"/>
    </location>
</feature>
<organism evidence="2 3">
    <name type="scientific">Sinanodonta woodiana</name>
    <name type="common">Chinese pond mussel</name>
    <name type="synonym">Anodonta woodiana</name>
    <dbReference type="NCBI Taxonomy" id="1069815"/>
    <lineage>
        <taxon>Eukaryota</taxon>
        <taxon>Metazoa</taxon>
        <taxon>Spiralia</taxon>
        <taxon>Lophotrochozoa</taxon>
        <taxon>Mollusca</taxon>
        <taxon>Bivalvia</taxon>
        <taxon>Autobranchia</taxon>
        <taxon>Heteroconchia</taxon>
        <taxon>Palaeoheterodonta</taxon>
        <taxon>Unionida</taxon>
        <taxon>Unionoidea</taxon>
        <taxon>Unionidae</taxon>
        <taxon>Unioninae</taxon>
        <taxon>Sinanodonta</taxon>
    </lineage>
</organism>
<keyword evidence="3" id="KW-1185">Reference proteome</keyword>
<feature type="compositionally biased region" description="Low complexity" evidence="1">
    <location>
        <begin position="390"/>
        <end position="401"/>
    </location>
</feature>
<dbReference type="EMBL" id="JBJQND010000008">
    <property type="protein sequence ID" value="KAL3868466.1"/>
    <property type="molecule type" value="Genomic_DNA"/>
</dbReference>
<evidence type="ECO:0000313" key="2">
    <source>
        <dbReference type="EMBL" id="KAL3868466.1"/>
    </source>
</evidence>
<proteinExistence type="predicted"/>
<feature type="region of interest" description="Disordered" evidence="1">
    <location>
        <begin position="144"/>
        <end position="193"/>
    </location>
</feature>
<name>A0ABD3W4X8_SINWO</name>
<evidence type="ECO:0000256" key="1">
    <source>
        <dbReference type="SAM" id="MobiDB-lite"/>
    </source>
</evidence>
<dbReference type="AlphaFoldDB" id="A0ABD3W4X8"/>
<accession>A0ABD3W4X8</accession>
<feature type="region of interest" description="Disordered" evidence="1">
    <location>
        <begin position="220"/>
        <end position="240"/>
    </location>
</feature>
<sequence length="616" mass="70495">MTNTSTSVNKEKIYLRKSNRTERHFHISRWETTEETDDFGIESWTKSQKQLKLKSENKEYKAVSLQQSDEYTLPVQRKCPAIENVRNFESQSLHISLISPPYKKWKQSASRERKSVLPQFNYVTKDYTPDDLFCIDNLKVRTDKDFPRPNNGKERDDTGELNSRLHLLPEKRCSSAPETQPKNSELSDKERTDSRHKITGILTFLKSGEIRYKNGNGIYNLDEDDDEGYSSKTSSAEAKDKKGMSDEFHFRRLSTSMIDLSLLPSHIKEKEVPQSKFKFVHTHQSKKLPTNDNTDNDEEGDTDSDRILSKSKAMKYLNAGVLLQRRNKDGCNGITPPVENTTYFKLEEMKQMRVVLRKISIQDSDQANANTFPVGERAGKLDPIPNIDWSRLSSRSSTASRKQQGTLSRPCSNKTEPFKKSFGRHSVNSQKCEHDNSHPPYSIGDLIPVMDRNIYNSRRTRTFDSWTQSMEESHAKKDGVISGSLKNPLSMKHLISPTNSVMFLRKGLDFMTNNIEKPSLGPPPFCPKFARQPLCRQVTSIESLSKPTNYQGPNPLTPSQGRPLGGKPKESKSRVPVPPDKETKKKLQDAFSKFYNRKSNIIGQDLVRSLKNMWKS</sequence>
<protein>
    <submittedName>
        <fullName evidence="2">Uncharacterized protein</fullName>
    </submittedName>
</protein>
<feature type="compositionally biased region" description="Basic and acidic residues" evidence="1">
    <location>
        <begin position="567"/>
        <end position="585"/>
    </location>
</feature>
<dbReference type="Proteomes" id="UP001634394">
    <property type="component" value="Unassembled WGS sequence"/>
</dbReference>
<feature type="region of interest" description="Disordered" evidence="1">
    <location>
        <begin position="543"/>
        <end position="585"/>
    </location>
</feature>
<feature type="region of interest" description="Disordered" evidence="1">
    <location>
        <begin position="370"/>
        <end position="439"/>
    </location>
</feature>
<feature type="compositionally biased region" description="Basic and acidic residues" evidence="1">
    <location>
        <begin position="144"/>
        <end position="158"/>
    </location>
</feature>
<reference evidence="2 3" key="1">
    <citation type="submission" date="2024-11" db="EMBL/GenBank/DDBJ databases">
        <title>Chromosome-level genome assembly of the freshwater bivalve Anodonta woodiana.</title>
        <authorList>
            <person name="Chen X."/>
        </authorList>
    </citation>
    <scope>NUCLEOTIDE SEQUENCE [LARGE SCALE GENOMIC DNA]</scope>
    <source>
        <strain evidence="2">MN2024</strain>
        <tissue evidence="2">Gills</tissue>
    </source>
</reference>
<evidence type="ECO:0000313" key="3">
    <source>
        <dbReference type="Proteomes" id="UP001634394"/>
    </source>
</evidence>
<comment type="caution">
    <text evidence="2">The sequence shown here is derived from an EMBL/GenBank/DDBJ whole genome shotgun (WGS) entry which is preliminary data.</text>
</comment>